<dbReference type="RefSeq" id="WP_354026082.1">
    <property type="nucleotide sequence ID" value="NZ_JBEPSJ010000005.1"/>
</dbReference>
<protein>
    <submittedName>
        <fullName evidence="3">F0F1-type ATP synthase assembly protein I</fullName>
    </submittedName>
</protein>
<reference evidence="3 4" key="1">
    <citation type="submission" date="2024-06" db="EMBL/GenBank/DDBJ databases">
        <title>Sorghum-associated microbial communities from plants grown in Nebraska, USA.</title>
        <authorList>
            <person name="Schachtman D."/>
        </authorList>
    </citation>
    <scope>NUCLEOTIDE SEQUENCE [LARGE SCALE GENOMIC DNA]</scope>
    <source>
        <strain evidence="3 4">2857</strain>
    </source>
</reference>
<gene>
    <name evidence="3" type="ORF">ABIE21_003448</name>
</gene>
<evidence type="ECO:0000256" key="1">
    <source>
        <dbReference type="SAM" id="MobiDB-lite"/>
    </source>
</evidence>
<sequence length="157" mass="16064">MSTTPSDDQDAANETEVQIRRAPKYSAFIIVGGGIGAVITFILTAIFPVDPLVGFGALFGYFALYGVTAGVLVGALLALLLDRIGLRRSRPATVVTAPSDDSEPTVYVTDEPAAESPDGEPAPGEPAPAEPAAEPVEAPAPETPPAPTDGSAPEPRP</sequence>
<dbReference type="EMBL" id="JBEPSJ010000005">
    <property type="protein sequence ID" value="MET4583917.1"/>
    <property type="molecule type" value="Genomic_DNA"/>
</dbReference>
<proteinExistence type="predicted"/>
<keyword evidence="2" id="KW-1133">Transmembrane helix</keyword>
<name>A0ABV2QTZ6_9MICO</name>
<feature type="transmembrane region" description="Helical" evidence="2">
    <location>
        <begin position="59"/>
        <end position="81"/>
    </location>
</feature>
<keyword evidence="4" id="KW-1185">Reference proteome</keyword>
<organism evidence="3 4">
    <name type="scientific">Conyzicola nivalis</name>
    <dbReference type="NCBI Taxonomy" id="1477021"/>
    <lineage>
        <taxon>Bacteria</taxon>
        <taxon>Bacillati</taxon>
        <taxon>Actinomycetota</taxon>
        <taxon>Actinomycetes</taxon>
        <taxon>Micrococcales</taxon>
        <taxon>Microbacteriaceae</taxon>
        <taxon>Conyzicola</taxon>
    </lineage>
</organism>
<feature type="transmembrane region" description="Helical" evidence="2">
    <location>
        <begin position="25"/>
        <end position="47"/>
    </location>
</feature>
<evidence type="ECO:0000313" key="4">
    <source>
        <dbReference type="Proteomes" id="UP001549257"/>
    </source>
</evidence>
<keyword evidence="2" id="KW-0472">Membrane</keyword>
<dbReference type="Proteomes" id="UP001549257">
    <property type="component" value="Unassembled WGS sequence"/>
</dbReference>
<accession>A0ABV2QTZ6</accession>
<evidence type="ECO:0000256" key="2">
    <source>
        <dbReference type="SAM" id="Phobius"/>
    </source>
</evidence>
<feature type="compositionally biased region" description="Low complexity" evidence="1">
    <location>
        <begin position="130"/>
        <end position="140"/>
    </location>
</feature>
<keyword evidence="2" id="KW-0812">Transmembrane</keyword>
<evidence type="ECO:0000313" key="3">
    <source>
        <dbReference type="EMBL" id="MET4583917.1"/>
    </source>
</evidence>
<feature type="region of interest" description="Disordered" evidence="1">
    <location>
        <begin position="91"/>
        <end position="157"/>
    </location>
</feature>
<comment type="caution">
    <text evidence="3">The sequence shown here is derived from an EMBL/GenBank/DDBJ whole genome shotgun (WGS) entry which is preliminary data.</text>
</comment>